<feature type="transmembrane region" description="Helical" evidence="1">
    <location>
        <begin position="144"/>
        <end position="169"/>
    </location>
</feature>
<comment type="caution">
    <text evidence="2">The sequence shown here is derived from an EMBL/GenBank/DDBJ whole genome shotgun (WGS) entry which is preliminary data.</text>
</comment>
<keyword evidence="1" id="KW-0472">Membrane</keyword>
<sequence length="179" mass="20198">MKSQNKRILNMSKIQKMIFFSMLVSQGIVLNIIERMLPLNFTIPGAKLGLANIITLTCIYFFSFKEALLVVVLRTILTSFIAGSPSSFLYSFSGALVSFFIMYMLIYISEEKISTIGISILGGVSHNIGQLIVATFIIENMKIFYYLPFLMMTGVATGIFVGLCVKYLLLYLRKLKYFS</sequence>
<dbReference type="InterPro" id="IPR014535">
    <property type="entry name" value="Hpre_diP_synt_I"/>
</dbReference>
<keyword evidence="3" id="KW-1185">Reference proteome</keyword>
<dbReference type="Pfam" id="PF07456">
    <property type="entry name" value="Hpre_diP_synt_I"/>
    <property type="match status" value="1"/>
</dbReference>
<feature type="transmembrane region" description="Helical" evidence="1">
    <location>
        <begin position="89"/>
        <end position="108"/>
    </location>
</feature>
<dbReference type="InterPro" id="IPR010898">
    <property type="entry name" value="Hpre_diP_synth_I"/>
</dbReference>
<gene>
    <name evidence="2" type="ORF">GCM10008906_10920</name>
</gene>
<accession>A0ABP3UKB7</accession>
<dbReference type="EMBL" id="BAAACG010000006">
    <property type="protein sequence ID" value="GAA0736202.1"/>
    <property type="molecule type" value="Genomic_DNA"/>
</dbReference>
<protein>
    <submittedName>
        <fullName evidence="2">Gx transporter family protein</fullName>
    </submittedName>
</protein>
<dbReference type="Gene3D" id="1.10.1760.20">
    <property type="match status" value="1"/>
</dbReference>
<keyword evidence="1" id="KW-0812">Transmembrane</keyword>
<organism evidence="2 3">
    <name type="scientific">Clostridium oceanicum</name>
    <dbReference type="NCBI Taxonomy" id="1543"/>
    <lineage>
        <taxon>Bacteria</taxon>
        <taxon>Bacillati</taxon>
        <taxon>Bacillota</taxon>
        <taxon>Clostridia</taxon>
        <taxon>Eubacteriales</taxon>
        <taxon>Clostridiaceae</taxon>
        <taxon>Clostridium</taxon>
    </lineage>
</organism>
<feature type="transmembrane region" description="Helical" evidence="1">
    <location>
        <begin position="115"/>
        <end position="138"/>
    </location>
</feature>
<evidence type="ECO:0000313" key="3">
    <source>
        <dbReference type="Proteomes" id="UP001501510"/>
    </source>
</evidence>
<dbReference type="RefSeq" id="WP_343759628.1">
    <property type="nucleotide sequence ID" value="NZ_BAAACG010000006.1"/>
</dbReference>
<proteinExistence type="predicted"/>
<evidence type="ECO:0000313" key="2">
    <source>
        <dbReference type="EMBL" id="GAA0736202.1"/>
    </source>
</evidence>
<evidence type="ECO:0000256" key="1">
    <source>
        <dbReference type="SAM" id="Phobius"/>
    </source>
</evidence>
<keyword evidence="1" id="KW-1133">Transmembrane helix</keyword>
<name>A0ABP3UKB7_9CLOT</name>
<dbReference type="Proteomes" id="UP001501510">
    <property type="component" value="Unassembled WGS sequence"/>
</dbReference>
<reference evidence="3" key="1">
    <citation type="journal article" date="2019" name="Int. J. Syst. Evol. Microbiol.">
        <title>The Global Catalogue of Microorganisms (GCM) 10K type strain sequencing project: providing services to taxonomists for standard genome sequencing and annotation.</title>
        <authorList>
            <consortium name="The Broad Institute Genomics Platform"/>
            <consortium name="The Broad Institute Genome Sequencing Center for Infectious Disease"/>
            <person name="Wu L."/>
            <person name="Ma J."/>
        </authorList>
    </citation>
    <scope>NUCLEOTIDE SEQUENCE [LARGE SCALE GENOMIC DNA]</scope>
    <source>
        <strain evidence="3">JCM 1407</strain>
    </source>
</reference>
<dbReference type="PIRSF" id="PIRSF027391">
    <property type="entry name" value="Hpre_diP_synt_I"/>
    <property type="match status" value="1"/>
</dbReference>
<feature type="transmembrane region" description="Helical" evidence="1">
    <location>
        <begin position="41"/>
        <end position="62"/>
    </location>
</feature>